<evidence type="ECO:0000313" key="4">
    <source>
        <dbReference type="Proteomes" id="UP000238348"/>
    </source>
</evidence>
<dbReference type="PIRSF" id="PIRSF029347">
    <property type="entry name" value="RecF"/>
    <property type="match status" value="1"/>
</dbReference>
<feature type="domain" description="ATPase AAA-type core" evidence="2">
    <location>
        <begin position="145"/>
        <end position="321"/>
    </location>
</feature>
<dbReference type="InterPro" id="IPR003959">
    <property type="entry name" value="ATPase_AAA_core"/>
</dbReference>
<evidence type="ECO:0000259" key="1">
    <source>
        <dbReference type="Pfam" id="PF13175"/>
    </source>
</evidence>
<dbReference type="InterPro" id="IPR027417">
    <property type="entry name" value="P-loop_NTPase"/>
</dbReference>
<dbReference type="GO" id="GO:0000731">
    <property type="term" value="P:DNA synthesis involved in DNA repair"/>
    <property type="evidence" value="ECO:0007669"/>
    <property type="project" value="TreeGrafter"/>
</dbReference>
<evidence type="ECO:0008006" key="5">
    <source>
        <dbReference type="Google" id="ProtNLM"/>
    </source>
</evidence>
<dbReference type="GO" id="GO:0006302">
    <property type="term" value="P:double-strand break repair"/>
    <property type="evidence" value="ECO:0007669"/>
    <property type="project" value="TreeGrafter"/>
</dbReference>
<dbReference type="Gene3D" id="3.40.50.300">
    <property type="entry name" value="P-loop containing nucleotide triphosphate hydrolases"/>
    <property type="match status" value="2"/>
</dbReference>
<dbReference type="InterPro" id="IPR014555">
    <property type="entry name" value="RecF-like"/>
</dbReference>
<feature type="domain" description="Endonuclease GajA/Old nuclease/RecF-like AAA" evidence="1">
    <location>
        <begin position="1"/>
        <end position="42"/>
    </location>
</feature>
<proteinExistence type="predicted"/>
<dbReference type="PANTHER" id="PTHR32182:SF22">
    <property type="entry name" value="ATP-DEPENDENT ENDONUCLEASE, OLD FAMILY-RELATED"/>
    <property type="match status" value="1"/>
</dbReference>
<organism evidence="3 4">
    <name type="scientific">Sorangium cellulosum</name>
    <name type="common">Polyangium cellulosum</name>
    <dbReference type="NCBI Taxonomy" id="56"/>
    <lineage>
        <taxon>Bacteria</taxon>
        <taxon>Pseudomonadati</taxon>
        <taxon>Myxococcota</taxon>
        <taxon>Polyangia</taxon>
        <taxon>Polyangiales</taxon>
        <taxon>Polyangiaceae</taxon>
        <taxon>Sorangium</taxon>
    </lineage>
</organism>
<dbReference type="PANTHER" id="PTHR32182">
    <property type="entry name" value="DNA REPLICATION AND REPAIR PROTEIN RECF"/>
    <property type="match status" value="1"/>
</dbReference>
<dbReference type="RefSeq" id="WP_159396981.1">
    <property type="nucleotide sequence ID" value="NZ_CP012673.1"/>
</dbReference>
<evidence type="ECO:0000313" key="3">
    <source>
        <dbReference type="EMBL" id="AUX41847.1"/>
    </source>
</evidence>
<dbReference type="SUPFAM" id="SSF52540">
    <property type="entry name" value="P-loop containing nucleoside triphosphate hydrolases"/>
    <property type="match status" value="1"/>
</dbReference>
<evidence type="ECO:0000259" key="2">
    <source>
        <dbReference type="Pfam" id="PF13304"/>
    </source>
</evidence>
<dbReference type="OrthoDB" id="9816506at2"/>
<dbReference type="EMBL" id="CP012673">
    <property type="protein sequence ID" value="AUX41847.1"/>
    <property type="molecule type" value="Genomic_DNA"/>
</dbReference>
<dbReference type="GO" id="GO:0005524">
    <property type="term" value="F:ATP binding"/>
    <property type="evidence" value="ECO:0007669"/>
    <property type="project" value="InterPro"/>
</dbReference>
<gene>
    <name evidence="3" type="ORF">SOCE26_032720</name>
</gene>
<dbReference type="Pfam" id="PF13175">
    <property type="entry name" value="AAA_15"/>
    <property type="match status" value="1"/>
</dbReference>
<dbReference type="Proteomes" id="UP000238348">
    <property type="component" value="Chromosome"/>
</dbReference>
<dbReference type="GO" id="GO:0016887">
    <property type="term" value="F:ATP hydrolysis activity"/>
    <property type="evidence" value="ECO:0007669"/>
    <property type="project" value="InterPro"/>
</dbReference>
<dbReference type="InterPro" id="IPR041685">
    <property type="entry name" value="AAA_GajA/Old/RecF-like"/>
</dbReference>
<sequence>MIETVHFQNFKALRDLTVLLDRFTVLVGPNASGKTSVLEGLAYVHRCRAHPTEPRWPFRGAGDPSALCSRGGPDSFRIRCEGARDQDRLIVSLAVELLGDGPWDPWHWSFEAHHRGEVVRLPQSREPDPSESAVLDAAVPSVAFLRLDAKRLAEPAYSDALVPEIGPDGAGLAAVLAEMLISRAEDFRRVERALAAVVPSVERIRLERAPVRRVEQHRISIDGTSTMSAIEREYVGHRVVFDMRGAPSLPAHAASEGTLVALGLLTAIVSRSGPHLVLIDDLERAVHPKALIDLVDQLRALLDLFPGLQIVATSHSPYLVDLFEPREVRMTMMDERGSTLCARIDEHPEFERWRAFMAPGEIWSMIGEEWVRDRAVGAHG</sequence>
<reference evidence="3 4" key="1">
    <citation type="submission" date="2015-09" db="EMBL/GenBank/DDBJ databases">
        <title>Sorangium comparison.</title>
        <authorList>
            <person name="Zaburannyi N."/>
            <person name="Bunk B."/>
            <person name="Overmann J."/>
            <person name="Mueller R."/>
        </authorList>
    </citation>
    <scope>NUCLEOTIDE SEQUENCE [LARGE SCALE GENOMIC DNA]</scope>
    <source>
        <strain evidence="3 4">So ce26</strain>
    </source>
</reference>
<dbReference type="AlphaFoldDB" id="A0A2L0ERA5"/>
<dbReference type="Pfam" id="PF13304">
    <property type="entry name" value="AAA_21"/>
    <property type="match status" value="1"/>
</dbReference>
<accession>A0A2L0ERA5</accession>
<protein>
    <recommendedName>
        <fullName evidence="5">AAA+ ATPase domain-containing protein</fullName>
    </recommendedName>
</protein>
<name>A0A2L0ERA5_SORCE</name>